<accession>A0A318JNW3</accession>
<feature type="chain" id="PRO_5016416360" description="Penicillin-binding protein activator LpoB" evidence="2">
    <location>
        <begin position="27"/>
        <end position="200"/>
    </location>
</feature>
<sequence>MISIGKTSRMALCVATFSMLAGCAQTGSPLIGNGNVSYGDSKGVELVSNEFGSTDLQRLAENMTRSLVQVPSIRGKRLTLADVQNKTSEYIDTAEITKSIRVQLMKAGTVRFVADVSHMEGQTQELMRQNQSGLYDKSKSKKIGKMVGADFRLTGGISSIVKKNSDIKDVYYKLSLELVDNETGELVWADEQEIRKTSRR</sequence>
<dbReference type="RefSeq" id="WP_193394295.1">
    <property type="nucleotide sequence ID" value="NZ_LNQU01000108.1"/>
</dbReference>
<organism evidence="3 4">
    <name type="scientific">Aquitalea magnusonii</name>
    <dbReference type="NCBI Taxonomy" id="332411"/>
    <lineage>
        <taxon>Bacteria</taxon>
        <taxon>Pseudomonadati</taxon>
        <taxon>Pseudomonadota</taxon>
        <taxon>Betaproteobacteria</taxon>
        <taxon>Neisseriales</taxon>
        <taxon>Chromobacteriaceae</taxon>
        <taxon>Aquitalea</taxon>
    </lineage>
</organism>
<feature type="signal peptide" evidence="2">
    <location>
        <begin position="1"/>
        <end position="26"/>
    </location>
</feature>
<dbReference type="Gene3D" id="3.40.50.10610">
    <property type="entry name" value="ABC-type transport auxiliary lipoprotein component"/>
    <property type="match status" value="1"/>
</dbReference>
<dbReference type="Pfam" id="PF13036">
    <property type="entry name" value="LpoB"/>
    <property type="match status" value="1"/>
</dbReference>
<dbReference type="PANTHER" id="PTHR40593">
    <property type="entry name" value="PENICILLIN-BINDING PROTEIN ACTIVATOR LPOB"/>
    <property type="match status" value="1"/>
</dbReference>
<keyword evidence="4" id="KW-1185">Reference proteome</keyword>
<dbReference type="PROSITE" id="PS51257">
    <property type="entry name" value="PROKAR_LIPOPROTEIN"/>
    <property type="match status" value="1"/>
</dbReference>
<protein>
    <recommendedName>
        <fullName evidence="1">Penicillin-binding protein activator LpoB</fullName>
    </recommendedName>
</protein>
<gene>
    <name evidence="3" type="ORF">DFR38_104198</name>
</gene>
<keyword evidence="2" id="KW-0732">Signal</keyword>
<proteinExistence type="predicted"/>
<dbReference type="InterPro" id="IPR014094">
    <property type="entry name" value="LpoB"/>
</dbReference>
<evidence type="ECO:0000256" key="2">
    <source>
        <dbReference type="SAM" id="SignalP"/>
    </source>
</evidence>
<evidence type="ECO:0000256" key="1">
    <source>
        <dbReference type="NCBIfam" id="TIGR02722"/>
    </source>
</evidence>
<dbReference type="Proteomes" id="UP000248395">
    <property type="component" value="Unassembled WGS sequence"/>
</dbReference>
<dbReference type="GO" id="GO:0031241">
    <property type="term" value="C:periplasmic side of cell outer membrane"/>
    <property type="evidence" value="ECO:0007669"/>
    <property type="project" value="TreeGrafter"/>
</dbReference>
<dbReference type="PANTHER" id="PTHR40593:SF1">
    <property type="entry name" value="PENICILLIN-BINDING PROTEIN ACTIVATOR LPOB"/>
    <property type="match status" value="1"/>
</dbReference>
<evidence type="ECO:0000313" key="4">
    <source>
        <dbReference type="Proteomes" id="UP000248395"/>
    </source>
</evidence>
<dbReference type="AlphaFoldDB" id="A0A318JNW3"/>
<dbReference type="GO" id="GO:0009252">
    <property type="term" value="P:peptidoglycan biosynthetic process"/>
    <property type="evidence" value="ECO:0007669"/>
    <property type="project" value="TreeGrafter"/>
</dbReference>
<comment type="caution">
    <text evidence="3">The sequence shown here is derived from an EMBL/GenBank/DDBJ whole genome shotgun (WGS) entry which is preliminary data.</text>
</comment>
<dbReference type="GO" id="GO:0030234">
    <property type="term" value="F:enzyme regulator activity"/>
    <property type="evidence" value="ECO:0007669"/>
    <property type="project" value="TreeGrafter"/>
</dbReference>
<evidence type="ECO:0000313" key="3">
    <source>
        <dbReference type="EMBL" id="PXX49554.1"/>
    </source>
</evidence>
<reference evidence="3 4" key="1">
    <citation type="submission" date="2018-05" db="EMBL/GenBank/DDBJ databases">
        <title>Genomic Encyclopedia of Type Strains, Phase IV (KMG-IV): sequencing the most valuable type-strain genomes for metagenomic binning, comparative biology and taxonomic classification.</title>
        <authorList>
            <person name="Goeker M."/>
        </authorList>
    </citation>
    <scope>NUCLEOTIDE SEQUENCE [LARGE SCALE GENOMIC DNA]</scope>
    <source>
        <strain evidence="3 4">DSM 25134</strain>
    </source>
</reference>
<dbReference type="NCBIfam" id="TIGR02722">
    <property type="entry name" value="lp"/>
    <property type="match status" value="1"/>
</dbReference>
<name>A0A318JNW3_9NEIS</name>
<dbReference type="EMBL" id="QJKC01000004">
    <property type="protein sequence ID" value="PXX49554.1"/>
    <property type="molecule type" value="Genomic_DNA"/>
</dbReference>